<organism evidence="2 3">
    <name type="scientific">Terriglobus roseus (strain DSM 18391 / NRRL B-41598 / KBS 63)</name>
    <dbReference type="NCBI Taxonomy" id="926566"/>
    <lineage>
        <taxon>Bacteria</taxon>
        <taxon>Pseudomonadati</taxon>
        <taxon>Acidobacteriota</taxon>
        <taxon>Terriglobia</taxon>
        <taxon>Terriglobales</taxon>
        <taxon>Acidobacteriaceae</taxon>
        <taxon>Terriglobus</taxon>
    </lineage>
</organism>
<dbReference type="PANTHER" id="PTHR33303">
    <property type="entry name" value="CYTOPLASMIC PROTEIN-RELATED"/>
    <property type="match status" value="1"/>
</dbReference>
<dbReference type="Proteomes" id="UP000006056">
    <property type="component" value="Chromosome"/>
</dbReference>
<evidence type="ECO:0000313" key="2">
    <source>
        <dbReference type="EMBL" id="AFL87917.1"/>
    </source>
</evidence>
<evidence type="ECO:0000313" key="3">
    <source>
        <dbReference type="Proteomes" id="UP000006056"/>
    </source>
</evidence>
<dbReference type="EMBL" id="CP003379">
    <property type="protein sequence ID" value="AFL87917.1"/>
    <property type="molecule type" value="Genomic_DNA"/>
</dbReference>
<dbReference type="SMART" id="SM00881">
    <property type="entry name" value="CoA_binding"/>
    <property type="match status" value="1"/>
</dbReference>
<protein>
    <submittedName>
        <fullName evidence="2">Putative CoA-binding protein</fullName>
    </submittedName>
</protein>
<dbReference type="STRING" id="926566.Terro_1612"/>
<proteinExistence type="predicted"/>
<sequence length="133" mass="14517">MNSREDIAGMLAAKTIAVVGLSDDPVKPSHYVSAYMQSAGKQILPVNPSIATVLGETSYPSLRDLPEKPELVNVFRLPRAIPAIVDEMIELGLTNLWVQQGIVHAEAAAKAEAAGIRVVMDRCIMVEHRMRVR</sequence>
<dbReference type="InterPro" id="IPR036291">
    <property type="entry name" value="NAD(P)-bd_dom_sf"/>
</dbReference>
<dbReference type="InterPro" id="IPR003781">
    <property type="entry name" value="CoA-bd"/>
</dbReference>
<reference evidence="2 3" key="1">
    <citation type="submission" date="2012-06" db="EMBL/GenBank/DDBJ databases">
        <title>Complete genome of Terriglobus roseus DSM 18391.</title>
        <authorList>
            <consortium name="US DOE Joint Genome Institute (JGI-PGF)"/>
            <person name="Lucas S."/>
            <person name="Copeland A."/>
            <person name="Lapidus A."/>
            <person name="Glavina del Rio T."/>
            <person name="Dalin E."/>
            <person name="Tice H."/>
            <person name="Bruce D."/>
            <person name="Goodwin L."/>
            <person name="Pitluck S."/>
            <person name="Peters L."/>
            <person name="Mikhailova N."/>
            <person name="Munk A.C.C."/>
            <person name="Kyrpides N."/>
            <person name="Mavromatis K."/>
            <person name="Ivanova N."/>
            <person name="Brettin T."/>
            <person name="Detter J.C."/>
            <person name="Han C."/>
            <person name="Larimer F."/>
            <person name="Land M."/>
            <person name="Hauser L."/>
            <person name="Markowitz V."/>
            <person name="Cheng J.-F."/>
            <person name="Hugenholtz P."/>
            <person name="Woyke T."/>
            <person name="Wu D."/>
            <person name="Brambilla E."/>
            <person name="Klenk H.-P."/>
            <person name="Eisen J.A."/>
        </authorList>
    </citation>
    <scope>NUCLEOTIDE SEQUENCE [LARGE SCALE GENOMIC DNA]</scope>
    <source>
        <strain evidence="3">DSM 18391 / NRRL B-41598 / KBS 63</strain>
    </source>
</reference>
<evidence type="ECO:0000259" key="1">
    <source>
        <dbReference type="SMART" id="SM00881"/>
    </source>
</evidence>
<dbReference type="KEGG" id="trs:Terro_1612"/>
<dbReference type="AlphaFoldDB" id="I3ZF99"/>
<keyword evidence="3" id="KW-1185">Reference proteome</keyword>
<dbReference type="RefSeq" id="WP_014785486.1">
    <property type="nucleotide sequence ID" value="NC_018014.1"/>
</dbReference>
<accession>I3ZF99</accession>
<dbReference type="eggNOG" id="COG1832">
    <property type="taxonomic scope" value="Bacteria"/>
</dbReference>
<dbReference type="HOGENOM" id="CLU_112567_0_0_0"/>
<dbReference type="Pfam" id="PF13380">
    <property type="entry name" value="CoA_binding_2"/>
    <property type="match status" value="1"/>
</dbReference>
<feature type="domain" description="CoA-binding" evidence="1">
    <location>
        <begin position="10"/>
        <end position="103"/>
    </location>
</feature>
<dbReference type="SUPFAM" id="SSF51735">
    <property type="entry name" value="NAD(P)-binding Rossmann-fold domains"/>
    <property type="match status" value="1"/>
</dbReference>
<gene>
    <name evidence="2" type="ordered locus">Terro_1612</name>
</gene>
<dbReference type="PANTHER" id="PTHR33303:SF2">
    <property type="entry name" value="COA-BINDING DOMAIN-CONTAINING PROTEIN"/>
    <property type="match status" value="1"/>
</dbReference>
<dbReference type="Gene3D" id="3.40.50.720">
    <property type="entry name" value="NAD(P)-binding Rossmann-like Domain"/>
    <property type="match status" value="1"/>
</dbReference>
<name>I3ZF99_TERRK</name>